<protein>
    <submittedName>
        <fullName evidence="8">D-amino acid oxidase</fullName>
    </submittedName>
</protein>
<dbReference type="Pfam" id="PF01266">
    <property type="entry name" value="DAO"/>
    <property type="match status" value="1"/>
</dbReference>
<evidence type="ECO:0000256" key="2">
    <source>
        <dbReference type="ARBA" id="ARBA00006730"/>
    </source>
</evidence>
<evidence type="ECO:0000259" key="7">
    <source>
        <dbReference type="Pfam" id="PF01266"/>
    </source>
</evidence>
<dbReference type="SUPFAM" id="SSF54373">
    <property type="entry name" value="FAD-linked reductases, C-terminal domain"/>
    <property type="match status" value="1"/>
</dbReference>
<feature type="signal peptide" evidence="6">
    <location>
        <begin position="1"/>
        <end position="19"/>
    </location>
</feature>
<feature type="domain" description="FAD dependent oxidoreductase" evidence="7">
    <location>
        <begin position="117"/>
        <end position="323"/>
    </location>
</feature>
<proteinExistence type="inferred from homology"/>
<evidence type="ECO:0000256" key="4">
    <source>
        <dbReference type="ARBA" id="ARBA00022827"/>
    </source>
</evidence>
<organism evidence="8 9">
    <name type="scientific">Sporothrix stenoceras</name>
    <dbReference type="NCBI Taxonomy" id="5173"/>
    <lineage>
        <taxon>Eukaryota</taxon>
        <taxon>Fungi</taxon>
        <taxon>Dikarya</taxon>
        <taxon>Ascomycota</taxon>
        <taxon>Pezizomycotina</taxon>
        <taxon>Sordariomycetes</taxon>
        <taxon>Sordariomycetidae</taxon>
        <taxon>Ophiostomatales</taxon>
        <taxon>Ophiostomataceae</taxon>
        <taxon>Sporothrix</taxon>
    </lineage>
</organism>
<feature type="chain" id="PRO_5045048282" evidence="6">
    <location>
        <begin position="20"/>
        <end position="340"/>
    </location>
</feature>
<dbReference type="SUPFAM" id="SSF51971">
    <property type="entry name" value="Nucleotide-binding domain"/>
    <property type="match status" value="1"/>
</dbReference>
<evidence type="ECO:0000256" key="5">
    <source>
        <dbReference type="ARBA" id="ARBA00023002"/>
    </source>
</evidence>
<keyword evidence="5" id="KW-0560">Oxidoreductase</keyword>
<dbReference type="InterPro" id="IPR023209">
    <property type="entry name" value="DAO"/>
</dbReference>
<comment type="caution">
    <text evidence="8">The sequence shown here is derived from an EMBL/GenBank/DDBJ whole genome shotgun (WGS) entry which is preliminary data.</text>
</comment>
<sequence>MAKHSIVVLGAGVSGLTSALLLSQNPDNEVTVIAKHMPGDVDIEYCSPWAGANYLPFSAKDSKTSQCRNKDGNTTIGKWTTELTKPDPWYRDVVPNFANIPSDRLDPGVDNANTFTSVCINAAIYLPWLVSQCLKAGVVFRRTIVQHVTEAADFSPFSSRKANLVINCTGLSSLKLGGVQDKTLHAARGQIVVVRNHQAAMHMISGVDDSNEESTYTMTRPAGGGTILGGSYQMDNWDSQPDPNLAVRIMKRCIELCPGLVTPGQGIEGLSIVRHGVGLRPLREDGPRVDVEKIGGVWVVHNYGHGGYGYQTSYGCAETVVELAGRVLTGKKGSREQPHL</sequence>
<dbReference type="EMBL" id="JAWCUI010000085">
    <property type="protein sequence ID" value="KAL1888768.1"/>
    <property type="molecule type" value="Genomic_DNA"/>
</dbReference>
<keyword evidence="6" id="KW-0732">Signal</keyword>
<comment type="similarity">
    <text evidence="2">Belongs to the DAMOX/DASOX family.</text>
</comment>
<name>A0ABR3YKR2_9PEZI</name>
<comment type="cofactor">
    <cofactor evidence="1">
        <name>FAD</name>
        <dbReference type="ChEBI" id="CHEBI:57692"/>
    </cofactor>
</comment>
<evidence type="ECO:0000256" key="3">
    <source>
        <dbReference type="ARBA" id="ARBA00022630"/>
    </source>
</evidence>
<accession>A0ABR3YKR2</accession>
<dbReference type="PROSITE" id="PS00677">
    <property type="entry name" value="DAO"/>
    <property type="match status" value="1"/>
</dbReference>
<dbReference type="Gene3D" id="3.30.9.10">
    <property type="entry name" value="D-Amino Acid Oxidase, subunit A, domain 2"/>
    <property type="match status" value="1"/>
</dbReference>
<dbReference type="PANTHER" id="PTHR11530:SF16">
    <property type="entry name" value="D-AMINO ACID OXIDASE (AFU_ORTHOLOGUE AFUA_5G11290)"/>
    <property type="match status" value="1"/>
</dbReference>
<dbReference type="Proteomes" id="UP001583186">
    <property type="component" value="Unassembled WGS sequence"/>
</dbReference>
<evidence type="ECO:0000313" key="8">
    <source>
        <dbReference type="EMBL" id="KAL1888768.1"/>
    </source>
</evidence>
<keyword evidence="4" id="KW-0274">FAD</keyword>
<dbReference type="PANTHER" id="PTHR11530">
    <property type="entry name" value="D-AMINO ACID OXIDASE"/>
    <property type="match status" value="1"/>
</dbReference>
<dbReference type="Gene3D" id="3.40.50.720">
    <property type="entry name" value="NAD(P)-binding Rossmann-like Domain"/>
    <property type="match status" value="1"/>
</dbReference>
<keyword evidence="3" id="KW-0285">Flavoprotein</keyword>
<evidence type="ECO:0000313" key="9">
    <source>
        <dbReference type="Proteomes" id="UP001583186"/>
    </source>
</evidence>
<dbReference type="PIRSF" id="PIRSF000189">
    <property type="entry name" value="D-aa_oxidase"/>
    <property type="match status" value="1"/>
</dbReference>
<gene>
    <name evidence="8" type="primary">DAO1_3</name>
    <name evidence="8" type="ORF">Sste5346_009322</name>
</gene>
<dbReference type="InterPro" id="IPR006076">
    <property type="entry name" value="FAD-dep_OxRdtase"/>
</dbReference>
<reference evidence="8 9" key="1">
    <citation type="journal article" date="2024" name="IMA Fungus">
        <title>IMA Genome - F19 : A genome assembly and annotation guide to empower mycologists, including annotated draft genome sequences of Ceratocystis pirilliformis, Diaporthe australafricana, Fusarium ophioides, Paecilomyces lecythidis, and Sporothrix stenoceras.</title>
        <authorList>
            <person name="Aylward J."/>
            <person name="Wilson A.M."/>
            <person name="Visagie C.M."/>
            <person name="Spraker J."/>
            <person name="Barnes I."/>
            <person name="Buitendag C."/>
            <person name="Ceriani C."/>
            <person name="Del Mar Angel L."/>
            <person name="du Plessis D."/>
            <person name="Fuchs T."/>
            <person name="Gasser K."/>
            <person name="Kramer D."/>
            <person name="Li W."/>
            <person name="Munsamy K."/>
            <person name="Piso A."/>
            <person name="Price J.L."/>
            <person name="Sonnekus B."/>
            <person name="Thomas C."/>
            <person name="van der Nest A."/>
            <person name="van Dijk A."/>
            <person name="van Heerden A."/>
            <person name="van Vuuren N."/>
            <person name="Yilmaz N."/>
            <person name="Duong T.A."/>
            <person name="van der Merwe N.A."/>
            <person name="Wingfield M.J."/>
            <person name="Wingfield B.D."/>
        </authorList>
    </citation>
    <scope>NUCLEOTIDE SEQUENCE [LARGE SCALE GENOMIC DNA]</scope>
    <source>
        <strain evidence="8 9">CMW 5346</strain>
    </source>
</reference>
<dbReference type="InterPro" id="IPR006181">
    <property type="entry name" value="D-amino_acid_oxidase_CS"/>
</dbReference>
<evidence type="ECO:0000256" key="1">
    <source>
        <dbReference type="ARBA" id="ARBA00001974"/>
    </source>
</evidence>
<keyword evidence="9" id="KW-1185">Reference proteome</keyword>
<evidence type="ECO:0000256" key="6">
    <source>
        <dbReference type="SAM" id="SignalP"/>
    </source>
</evidence>